<keyword evidence="5 6" id="KW-0472">Membrane</keyword>
<evidence type="ECO:0000256" key="1">
    <source>
        <dbReference type="ARBA" id="ARBA00004651"/>
    </source>
</evidence>
<feature type="transmembrane region" description="Helical" evidence="6">
    <location>
        <begin position="318"/>
        <end position="335"/>
    </location>
</feature>
<organism evidence="7 8">
    <name type="scientific">Aliishimia ponticola</name>
    <dbReference type="NCBI Taxonomy" id="2499833"/>
    <lineage>
        <taxon>Bacteria</taxon>
        <taxon>Pseudomonadati</taxon>
        <taxon>Pseudomonadota</taxon>
        <taxon>Alphaproteobacteria</taxon>
        <taxon>Rhodobacterales</taxon>
        <taxon>Paracoccaceae</taxon>
        <taxon>Aliishimia</taxon>
    </lineage>
</organism>
<evidence type="ECO:0000256" key="3">
    <source>
        <dbReference type="ARBA" id="ARBA00022692"/>
    </source>
</evidence>
<feature type="transmembrane region" description="Helical" evidence="6">
    <location>
        <begin position="170"/>
        <end position="188"/>
    </location>
</feature>
<dbReference type="InterPro" id="IPR001851">
    <property type="entry name" value="ABC_transp_permease"/>
</dbReference>
<dbReference type="CDD" id="cd06581">
    <property type="entry name" value="TM_PBP1_LivM_like"/>
    <property type="match status" value="1"/>
</dbReference>
<dbReference type="InterPro" id="IPR017778">
    <property type="entry name" value="ABC_transptr_urea_perm_UrtC"/>
</dbReference>
<feature type="transmembrane region" description="Helical" evidence="6">
    <location>
        <begin position="355"/>
        <end position="382"/>
    </location>
</feature>
<dbReference type="Proteomes" id="UP000306602">
    <property type="component" value="Unassembled WGS sequence"/>
</dbReference>
<dbReference type="PANTHER" id="PTHR30482:SF4">
    <property type="entry name" value="SLR1201 PROTEIN"/>
    <property type="match status" value="1"/>
</dbReference>
<comment type="subcellular location">
    <subcellularLocation>
        <location evidence="1">Cell membrane</location>
        <topology evidence="1">Multi-pass membrane protein</topology>
    </subcellularLocation>
</comment>
<evidence type="ECO:0000256" key="4">
    <source>
        <dbReference type="ARBA" id="ARBA00022989"/>
    </source>
</evidence>
<dbReference type="InterPro" id="IPR043428">
    <property type="entry name" value="LivM-like"/>
</dbReference>
<dbReference type="EMBL" id="SRKY01000001">
    <property type="protein sequence ID" value="THH38469.1"/>
    <property type="molecule type" value="Genomic_DNA"/>
</dbReference>
<feature type="transmembrane region" description="Helical" evidence="6">
    <location>
        <begin position="140"/>
        <end position="163"/>
    </location>
</feature>
<sequence length="409" mass="43994">MNRSFFAQSPSVLVFLGCLGLATLFVTVLSEAFGIGVLSTSFIKTLGKTLCLCLIAVAMDLVWGYAGILSLGHFAFFGLGGYMIGMWLMYERTREIVESSMSDAVIPPTPQEISDAIGNQIFGVVGSSEFPLIWTFADSLTIQLFLVVAIPGVLAGLFGWLAFRSRVTGVYLSILTQAMTLALSLYLFQNESGLRGNNGLSGLQNLPGVEAGQDVVSMWFFWASALALGLGYLLAARVISGKFGSVIRGIRDNEQRVRFLGYAVESYKLVIFAGTAMIAGIAGALYYPQAGIVNPAEIAPIASIYLAVWVAIGGRGRLYGAVLGAIFVSLVSSYFTGGQAPDINLGFYTIKWVDWWLVMLGISFVLVTLFAPKGLGGLVDLWEDRRRPDRHGADLGPDAGALREKEAVE</sequence>
<dbReference type="PANTHER" id="PTHR30482">
    <property type="entry name" value="HIGH-AFFINITY BRANCHED-CHAIN AMINO ACID TRANSPORT SYSTEM PERMEASE"/>
    <property type="match status" value="1"/>
</dbReference>
<evidence type="ECO:0000313" key="8">
    <source>
        <dbReference type="Proteomes" id="UP000306602"/>
    </source>
</evidence>
<gene>
    <name evidence="7" type="primary">urtC</name>
    <name evidence="7" type="ORF">E4Z66_02540</name>
</gene>
<keyword evidence="8" id="KW-1185">Reference proteome</keyword>
<dbReference type="GO" id="GO:0015658">
    <property type="term" value="F:branched-chain amino acid transmembrane transporter activity"/>
    <property type="evidence" value="ECO:0007669"/>
    <property type="project" value="InterPro"/>
</dbReference>
<feature type="transmembrane region" description="Helical" evidence="6">
    <location>
        <begin position="292"/>
        <end position="311"/>
    </location>
</feature>
<name>A0A4S4NFX2_9RHOB</name>
<keyword evidence="4 6" id="KW-1133">Transmembrane helix</keyword>
<keyword evidence="3 6" id="KW-0812">Transmembrane</keyword>
<feature type="transmembrane region" description="Helical" evidence="6">
    <location>
        <begin position="259"/>
        <end position="286"/>
    </location>
</feature>
<reference evidence="7 8" key="1">
    <citation type="submission" date="2019-04" db="EMBL/GenBank/DDBJ databases">
        <title>Shimia ponticola sp. nov., isolated from seawater.</title>
        <authorList>
            <person name="Kim Y.-O."/>
            <person name="Yoon J.-H."/>
        </authorList>
    </citation>
    <scope>NUCLEOTIDE SEQUENCE [LARGE SCALE GENOMIC DNA]</scope>
    <source>
        <strain evidence="7 8">MYP11</strain>
    </source>
</reference>
<comment type="caution">
    <text evidence="7">The sequence shown here is derived from an EMBL/GenBank/DDBJ whole genome shotgun (WGS) entry which is preliminary data.</text>
</comment>
<evidence type="ECO:0000256" key="2">
    <source>
        <dbReference type="ARBA" id="ARBA00022475"/>
    </source>
</evidence>
<dbReference type="AlphaFoldDB" id="A0A4S4NFX2"/>
<dbReference type="RefSeq" id="WP_136461361.1">
    <property type="nucleotide sequence ID" value="NZ_SRKY01000001.1"/>
</dbReference>
<dbReference type="NCBIfam" id="TIGR03408">
    <property type="entry name" value="urea_trans_UrtC"/>
    <property type="match status" value="1"/>
</dbReference>
<dbReference type="OrthoDB" id="9034298at2"/>
<accession>A0A4S4NFX2</accession>
<dbReference type="Pfam" id="PF02653">
    <property type="entry name" value="BPD_transp_2"/>
    <property type="match status" value="1"/>
</dbReference>
<proteinExistence type="predicted"/>
<evidence type="ECO:0000256" key="5">
    <source>
        <dbReference type="ARBA" id="ARBA00023136"/>
    </source>
</evidence>
<protein>
    <submittedName>
        <fullName evidence="7">Urea ABC transporter permease subunit UrtC</fullName>
    </submittedName>
</protein>
<evidence type="ECO:0000256" key="6">
    <source>
        <dbReference type="SAM" id="Phobius"/>
    </source>
</evidence>
<evidence type="ECO:0000313" key="7">
    <source>
        <dbReference type="EMBL" id="THH38469.1"/>
    </source>
</evidence>
<dbReference type="PROSITE" id="PS51257">
    <property type="entry name" value="PROKAR_LIPOPROTEIN"/>
    <property type="match status" value="1"/>
</dbReference>
<keyword evidence="2" id="KW-1003">Cell membrane</keyword>
<dbReference type="GO" id="GO:0005886">
    <property type="term" value="C:plasma membrane"/>
    <property type="evidence" value="ECO:0007669"/>
    <property type="project" value="UniProtKB-SubCell"/>
</dbReference>
<feature type="transmembrane region" description="Helical" evidence="6">
    <location>
        <begin position="73"/>
        <end position="90"/>
    </location>
</feature>
<feature type="transmembrane region" description="Helical" evidence="6">
    <location>
        <begin position="219"/>
        <end position="239"/>
    </location>
</feature>